<gene>
    <name evidence="2" type="ORF">AgaP_AGAP007496</name>
</gene>
<reference evidence="2" key="2">
    <citation type="submission" date="2002-03" db="EMBL/GenBank/DDBJ databases">
        <authorList>
            <consortium name="The Anopheles Genome Sequencing Consortium"/>
        </authorList>
    </citation>
    <scope>NUCLEOTIDE SEQUENCE</scope>
    <source>
        <strain evidence="2">PEST</strain>
    </source>
</reference>
<reference evidence="2" key="1">
    <citation type="journal article" date="2002" name="Science">
        <title>The genome sequence of the malaria mosquito Anopheles gambiae.</title>
        <authorList>
            <person name="Holt R.A."/>
            <person name="Subramanian G.M."/>
            <person name="Halpern A."/>
            <person name="Sutton G.G."/>
            <person name="Charlab R."/>
            <person name="Nusskern D.R."/>
            <person name="Wincker P."/>
            <person name="Clark A.G."/>
            <person name="Ribeiro J.M."/>
            <person name="Wides R."/>
            <person name="Salzberg S.L."/>
            <person name="Loftus B."/>
            <person name="Yandell M."/>
            <person name="Majoros W.H."/>
            <person name="Rusch D.B."/>
            <person name="Lai Z."/>
            <person name="Kraft C.L."/>
            <person name="Abril J.F."/>
            <person name="Anthouard V."/>
            <person name="Arensburger P."/>
            <person name="Atkinson P.W."/>
            <person name="Baden H."/>
            <person name="de Berardinis V."/>
            <person name="Baldwin D."/>
            <person name="Benes V."/>
            <person name="Biedler J."/>
            <person name="Blass C."/>
            <person name="Bolanos R."/>
            <person name="Boscus D."/>
            <person name="Barnstead M."/>
            <person name="Cai S."/>
            <person name="Center A."/>
            <person name="Chaturverdi K."/>
            <person name="Christophides G.K."/>
            <person name="Chrystal M.A."/>
            <person name="Clamp M."/>
            <person name="Cravchik A."/>
            <person name="Curwen V."/>
            <person name="Dana A."/>
            <person name="Delcher A."/>
            <person name="Dew I."/>
            <person name="Evans C.A."/>
            <person name="Flanigan M."/>
            <person name="Grundschober-Freimoser A."/>
            <person name="Friedli L."/>
            <person name="Gu Z."/>
            <person name="Guan P."/>
            <person name="Guigo R."/>
            <person name="Hillenmeyer M.E."/>
            <person name="Hladun S.L."/>
            <person name="Hogan J.R."/>
            <person name="Hong Y.S."/>
            <person name="Hoover J."/>
            <person name="Jaillon O."/>
            <person name="Ke Z."/>
            <person name="Kodira C."/>
            <person name="Kokoza E."/>
            <person name="Koutsos A."/>
            <person name="Letunic I."/>
            <person name="Levitsky A."/>
            <person name="Liang Y."/>
            <person name="Lin J.J."/>
            <person name="Lobo N.F."/>
            <person name="Lopez J.R."/>
            <person name="Malek J.A."/>
            <person name="McIntosh T.C."/>
            <person name="Meister S."/>
            <person name="Miller J."/>
            <person name="Mobarry C."/>
            <person name="Mongin E."/>
            <person name="Murphy S.D."/>
            <person name="O'Brochta D.A."/>
            <person name="Pfannkoch C."/>
            <person name="Qi R."/>
            <person name="Regier M.A."/>
            <person name="Remington K."/>
            <person name="Shao H."/>
            <person name="Sharakhova M.V."/>
            <person name="Sitter C.D."/>
            <person name="Shetty J."/>
            <person name="Smith T.J."/>
            <person name="Strong R."/>
            <person name="Sun J."/>
            <person name="Thomasova D."/>
            <person name="Ton L.Q."/>
            <person name="Topalis P."/>
            <person name="Tu Z."/>
            <person name="Unger M.F."/>
            <person name="Walenz B."/>
            <person name="Wang A."/>
            <person name="Wang J."/>
            <person name="Wang M."/>
            <person name="Wang X."/>
            <person name="Woodford K.J."/>
            <person name="Wortman J.R."/>
            <person name="Wu M."/>
            <person name="Yao A."/>
            <person name="Zdobnov E.M."/>
            <person name="Zhang H."/>
            <person name="Zhao Q."/>
            <person name="Zhao S."/>
            <person name="Zhu S.C."/>
            <person name="Zhimulev I."/>
            <person name="Coluzzi M."/>
            <person name="della Torre A."/>
            <person name="Roth C.W."/>
            <person name="Louis C."/>
            <person name="Kalush F."/>
            <person name="Mural R.J."/>
            <person name="Myers E.W."/>
            <person name="Adams M.D."/>
            <person name="Smith H.O."/>
            <person name="Broder S."/>
            <person name="Gardner M.J."/>
            <person name="Fraser C.M."/>
            <person name="Birney E."/>
            <person name="Bork P."/>
            <person name="Brey P.T."/>
            <person name="Venter J.C."/>
            <person name="Weissenbach J."/>
            <person name="Kafatos F.C."/>
            <person name="Collins F.H."/>
            <person name="Hoffman S.L."/>
        </authorList>
    </citation>
    <scope>NUCLEOTIDE SEQUENCE [LARGE SCALE GENOMIC DNA]</scope>
    <source>
        <strain evidence="2">PEST</strain>
    </source>
</reference>
<dbReference type="VEuPathDB" id="VectorBase:AGAP029497"/>
<feature type="compositionally biased region" description="Basic and acidic residues" evidence="1">
    <location>
        <begin position="103"/>
        <end position="115"/>
    </location>
</feature>
<name>Q5TWZ3_ANOGA</name>
<proteinExistence type="predicted"/>
<dbReference type="HOGENOM" id="CLU_1273210_0_0_1"/>
<comment type="caution">
    <text evidence="2">The sequence shown here is derived from an EMBL/GenBank/DDBJ whole genome shotgun (WGS) entry which is preliminary data.</text>
</comment>
<feature type="compositionally biased region" description="Polar residues" evidence="1">
    <location>
        <begin position="23"/>
        <end position="40"/>
    </location>
</feature>
<feature type="region of interest" description="Disordered" evidence="1">
    <location>
        <begin position="1"/>
        <end position="121"/>
    </location>
</feature>
<dbReference type="PaxDb" id="7165-AGAP007496-PA"/>
<protein>
    <submittedName>
        <fullName evidence="2">AGAP007496-PA</fullName>
    </submittedName>
</protein>
<sequence length="217" mass="23791">MRTESHEPIVNGNVDEPVPNGANVPSPSTHPSDGNVSPSKEQPDSSHRISDCVLDSTNIESAEEEQQEETLPKPRSSTASSIESDTNSVRTVIFNGTAASPNTEHHSSGNDDRQTEPALPAAPLPNRIDITTLFQYEAALGPHLKRKKNVYDSIRSWMPLLFIKPTDSYVPAVSLFAKLALLQRIATDMNLILNPTVRVEDLMPIILRMLCGARESQ</sequence>
<reference evidence="2" key="3">
    <citation type="journal article" date="2004" name="Trends Parasitol.">
        <title>The Anopheles gambiae genome: an update.</title>
        <authorList>
            <person name="Mongin E."/>
            <person name="Louis C."/>
            <person name="Holt R.A."/>
            <person name="Birney E."/>
            <person name="Collins F.H."/>
        </authorList>
    </citation>
    <scope>NUCLEOTIDE SEQUENCE</scope>
    <source>
        <strain evidence="2">PEST</strain>
    </source>
</reference>
<evidence type="ECO:0000313" key="2">
    <source>
        <dbReference type="EMBL" id="EAL41777.1"/>
    </source>
</evidence>
<dbReference type="AlphaFoldDB" id="Q5TWZ3"/>
<dbReference type="VEuPathDB" id="VectorBase:AGAMI1_011883"/>
<feature type="compositionally biased region" description="Polar residues" evidence="1">
    <location>
        <begin position="75"/>
        <end position="90"/>
    </location>
</feature>
<dbReference type="EMBL" id="AAAB01008807">
    <property type="protein sequence ID" value="EAL41777.1"/>
    <property type="molecule type" value="Genomic_DNA"/>
</dbReference>
<reference evidence="2" key="5">
    <citation type="submission" date="2011-05" db="EMBL/GenBank/DDBJ databases">
        <authorList>
            <consortium name="VectorBase"/>
        </authorList>
    </citation>
    <scope>NUCLEOTIDE SEQUENCE</scope>
    <source>
        <strain evidence="2">PEST</strain>
    </source>
</reference>
<dbReference type="InParanoid" id="Q5TWZ3"/>
<reference evidence="2" key="4">
    <citation type="journal article" date="2007" name="Genome Biol.">
        <title>Update of the Anopheles gambiae PEST genome assembly.</title>
        <authorList>
            <person name="Sharakhova M.V."/>
            <person name="Hammond M.P."/>
            <person name="Lobo N.F."/>
            <person name="Krzywinski J."/>
            <person name="Unger M.F."/>
            <person name="Hillenmeyer M.E."/>
            <person name="Bruggner R.V."/>
            <person name="Birney E."/>
            <person name="Collins F.H."/>
        </authorList>
    </citation>
    <scope>NUCLEOTIDE SEQUENCE</scope>
    <source>
        <strain evidence="2">PEST</strain>
    </source>
</reference>
<accession>Q5TWZ3</accession>
<feature type="compositionally biased region" description="Basic and acidic residues" evidence="1">
    <location>
        <begin position="41"/>
        <end position="50"/>
    </location>
</feature>
<evidence type="ECO:0000256" key="1">
    <source>
        <dbReference type="SAM" id="MobiDB-lite"/>
    </source>
</evidence>
<organism evidence="2">
    <name type="scientific">Anopheles gambiae</name>
    <name type="common">African malaria mosquito</name>
    <dbReference type="NCBI Taxonomy" id="7165"/>
    <lineage>
        <taxon>Eukaryota</taxon>
        <taxon>Metazoa</taxon>
        <taxon>Ecdysozoa</taxon>
        <taxon>Arthropoda</taxon>
        <taxon>Hexapoda</taxon>
        <taxon>Insecta</taxon>
        <taxon>Pterygota</taxon>
        <taxon>Neoptera</taxon>
        <taxon>Endopterygota</taxon>
        <taxon>Diptera</taxon>
        <taxon>Nematocera</taxon>
        <taxon>Culicoidea</taxon>
        <taxon>Culicidae</taxon>
        <taxon>Anophelinae</taxon>
        <taxon>Anopheles</taxon>
    </lineage>
</organism>